<dbReference type="InterPro" id="IPR004813">
    <property type="entry name" value="OPT"/>
</dbReference>
<keyword evidence="4 6" id="KW-1133">Transmembrane helix</keyword>
<feature type="transmembrane region" description="Helical" evidence="6">
    <location>
        <begin position="357"/>
        <end position="378"/>
    </location>
</feature>
<feature type="transmembrane region" description="Helical" evidence="6">
    <location>
        <begin position="240"/>
        <end position="264"/>
    </location>
</feature>
<feature type="transmembrane region" description="Helical" evidence="6">
    <location>
        <begin position="59"/>
        <end position="76"/>
    </location>
</feature>
<evidence type="ECO:0000313" key="8">
    <source>
        <dbReference type="Proteomes" id="UP000001882"/>
    </source>
</evidence>
<accession>D1Z0A5</accession>
<reference evidence="7 8" key="1">
    <citation type="journal article" date="2007" name="Appl. Environ. Microbiol.">
        <title>Isolation of key methanogens for global methane emission from rice paddy fields: a novel isolate affiliated with the clone cluster rice cluster I.</title>
        <authorList>
            <person name="Sakai S."/>
            <person name="Imachi H."/>
            <person name="Sekiguchi Y."/>
            <person name="Ohashi A."/>
            <person name="Harada H."/>
            <person name="Kamagata Y."/>
        </authorList>
    </citation>
    <scope>NUCLEOTIDE SEQUENCE [LARGE SCALE GENOMIC DNA]</scope>
    <source>
        <strain evidence="8">DSM 17711 / JCM 13418 / NBRC 101707 / SANAE</strain>
    </source>
</reference>
<evidence type="ECO:0000256" key="6">
    <source>
        <dbReference type="SAM" id="Phobius"/>
    </source>
</evidence>
<evidence type="ECO:0000256" key="4">
    <source>
        <dbReference type="ARBA" id="ARBA00022989"/>
    </source>
</evidence>
<dbReference type="AlphaFoldDB" id="D1Z0A5"/>
<organism evidence="7 8">
    <name type="scientific">Methanocella paludicola (strain DSM 17711 / JCM 13418 / NBRC 101707 / SANAE)</name>
    <dbReference type="NCBI Taxonomy" id="304371"/>
    <lineage>
        <taxon>Archaea</taxon>
        <taxon>Methanobacteriati</taxon>
        <taxon>Methanobacteriota</taxon>
        <taxon>Stenosarchaea group</taxon>
        <taxon>Methanomicrobia</taxon>
        <taxon>Methanocellales</taxon>
        <taxon>Methanocellaceae</taxon>
        <taxon>Methanocella</taxon>
    </lineage>
</organism>
<evidence type="ECO:0000256" key="1">
    <source>
        <dbReference type="ARBA" id="ARBA00004141"/>
    </source>
</evidence>
<sequence>MKKQIIVVAAGVLFSMVNAFVSMYMGMKTGFGDGIAILLLFISFIIVTAAGVKSRSKSLICIAAIIVGATGVVLAYTDGLGAIIMSGKPFTVPDYAMMAILVLSGTIGILFSYYFTDYFLKGSFPWPSAKVMASLIDMLTAEKANVSRRVSIIRMGAAGAFSGCIAGLRSFGSLPEVLGSVNLGVGLSPMMAGIGLIIGWRACIQVALGALASLAIFLLFESPGTNYTTHMRNPWIFSTSISMMVMTALITMYIVLKPAAVSFITRLRVRSRAVADGGALYLRRGDAALLVSIACAAILMALFPRVPAWIFIICILVAVLFMVIETRGRAEMGLGVGMSSFVILLVVGLAFDDIVPLVVLEGFVVSTIMTFSLILSIQKQSEFCGVNTKGLATMTLIGVITGSIICVPFMKFFNALFGIGTASLPAPYSIMWLEMANTATSKIISPSINLYLVLLGAVLALIMYRYKMSAVSVALGLMLPVSTCVTIVIGGILAWVIEKKGYLKDDNGITASGLMAGDIIVSIIASLRYL</sequence>
<keyword evidence="2" id="KW-0813">Transport</keyword>
<feature type="transmembrane region" description="Helical" evidence="6">
    <location>
        <begin position="472"/>
        <end position="497"/>
    </location>
</feature>
<dbReference type="OrthoDB" id="147752at2157"/>
<dbReference type="Pfam" id="PF03169">
    <property type="entry name" value="OPT"/>
    <property type="match status" value="2"/>
</dbReference>
<proteinExistence type="predicted"/>
<dbReference type="GO" id="GO:0035673">
    <property type="term" value="F:oligopeptide transmembrane transporter activity"/>
    <property type="evidence" value="ECO:0007669"/>
    <property type="project" value="InterPro"/>
</dbReference>
<evidence type="ECO:0000256" key="3">
    <source>
        <dbReference type="ARBA" id="ARBA00022692"/>
    </source>
</evidence>
<evidence type="ECO:0000256" key="2">
    <source>
        <dbReference type="ARBA" id="ARBA00022448"/>
    </source>
</evidence>
<dbReference type="eggNOG" id="arCOG04807">
    <property type="taxonomic scope" value="Archaea"/>
</dbReference>
<dbReference type="Proteomes" id="UP000001882">
    <property type="component" value="Chromosome"/>
</dbReference>
<feature type="transmembrane region" description="Helical" evidence="6">
    <location>
        <begin position="202"/>
        <end position="220"/>
    </location>
</feature>
<dbReference type="STRING" id="304371.MCP_2055"/>
<feature type="transmembrane region" description="Helical" evidence="6">
    <location>
        <begin position="152"/>
        <end position="171"/>
    </location>
</feature>
<name>D1Z0A5_METPS</name>
<gene>
    <name evidence="7" type="ordered locus">MCP_2055</name>
</gene>
<feature type="transmembrane region" description="Helical" evidence="6">
    <location>
        <begin position="308"/>
        <end position="325"/>
    </location>
</feature>
<feature type="transmembrane region" description="Helical" evidence="6">
    <location>
        <begin position="96"/>
        <end position="115"/>
    </location>
</feature>
<dbReference type="RefSeq" id="WP_012900801.1">
    <property type="nucleotide sequence ID" value="NC_013665.1"/>
</dbReference>
<evidence type="ECO:0000313" key="7">
    <source>
        <dbReference type="EMBL" id="BAI62127.1"/>
    </source>
</evidence>
<feature type="transmembrane region" description="Helical" evidence="6">
    <location>
        <begin position="509"/>
        <end position="529"/>
    </location>
</feature>
<feature type="transmembrane region" description="Helical" evidence="6">
    <location>
        <begin position="177"/>
        <end position="197"/>
    </location>
</feature>
<feature type="transmembrane region" description="Helical" evidence="6">
    <location>
        <begin position="332"/>
        <end position="351"/>
    </location>
</feature>
<feature type="transmembrane region" description="Helical" evidence="6">
    <location>
        <begin position="448"/>
        <end position="466"/>
    </location>
</feature>
<keyword evidence="8" id="KW-1185">Reference proteome</keyword>
<protein>
    <submittedName>
        <fullName evidence="7">Oligopeptide transporter</fullName>
    </submittedName>
</protein>
<feature type="transmembrane region" description="Helical" evidence="6">
    <location>
        <begin position="390"/>
        <end position="410"/>
    </location>
</feature>
<dbReference type="GO" id="GO:0016020">
    <property type="term" value="C:membrane"/>
    <property type="evidence" value="ECO:0007669"/>
    <property type="project" value="UniProtKB-SubCell"/>
</dbReference>
<dbReference type="GeneID" id="8681912"/>
<feature type="transmembrane region" description="Helical" evidence="6">
    <location>
        <begin position="285"/>
        <end position="302"/>
    </location>
</feature>
<reference evidence="8" key="3">
    <citation type="journal article" date="2011" name="PLoS ONE">
        <title>Genome sequence of a mesophilic hydrogenotrophic methanogen Methanocella paludicola, the first cultivated representative of the order Methanocellales.</title>
        <authorList>
            <person name="Sakai S."/>
            <person name="Takaki Y."/>
            <person name="Shimamura S."/>
            <person name="Sekine M."/>
            <person name="Tajima T."/>
            <person name="Kosugi H."/>
            <person name="Ichikawa N."/>
            <person name="Tasumi E."/>
            <person name="Hiraki A.T."/>
            <person name="Shimizu A."/>
            <person name="Kato Y."/>
            <person name="Nishiko R."/>
            <person name="Mori K."/>
            <person name="Fujita N."/>
            <person name="Imachi H."/>
            <person name="Takai K."/>
        </authorList>
    </citation>
    <scope>NUCLEOTIDE SEQUENCE [LARGE SCALE GENOMIC DNA]</scope>
    <source>
        <strain evidence="8">DSM 17711 / JCM 13418 / NBRC 101707 / SANAE</strain>
    </source>
</reference>
<dbReference type="InParanoid" id="D1Z0A5"/>
<keyword evidence="3 6" id="KW-0812">Transmembrane</keyword>
<keyword evidence="5 6" id="KW-0472">Membrane</keyword>
<reference evidence="7 8" key="2">
    <citation type="journal article" date="2008" name="Int. J. Syst. Evol. Microbiol.">
        <title>Methanocella paludicola gen. nov., sp. nov., a methane-producing archaeon, the first isolate of the lineage 'Rice Cluster I', and proposal of the new archaeal order Methanocellales ord. nov.</title>
        <authorList>
            <person name="Sakai S."/>
            <person name="Imachi H."/>
            <person name="Hanada S."/>
            <person name="Ohashi A."/>
            <person name="Harada H."/>
            <person name="Kamagata Y."/>
        </authorList>
    </citation>
    <scope>NUCLEOTIDE SEQUENCE [LARGE SCALE GENOMIC DNA]</scope>
    <source>
        <strain evidence="8">DSM 17711 / JCM 13418 / NBRC 101707 / SANAE</strain>
    </source>
</reference>
<evidence type="ECO:0000256" key="5">
    <source>
        <dbReference type="ARBA" id="ARBA00023136"/>
    </source>
</evidence>
<dbReference type="EMBL" id="AP011532">
    <property type="protein sequence ID" value="BAI62127.1"/>
    <property type="molecule type" value="Genomic_DNA"/>
</dbReference>
<dbReference type="KEGG" id="mpd:MCP_2055"/>
<comment type="subcellular location">
    <subcellularLocation>
        <location evidence="1">Membrane</location>
        <topology evidence="1">Multi-pass membrane protein</topology>
    </subcellularLocation>
</comment>
<feature type="transmembrane region" description="Helical" evidence="6">
    <location>
        <begin position="35"/>
        <end position="52"/>
    </location>
</feature>